<dbReference type="Proteomes" id="UP000562464">
    <property type="component" value="Unassembled WGS sequence"/>
</dbReference>
<dbReference type="Pfam" id="PF13275">
    <property type="entry name" value="S4_2"/>
    <property type="match status" value="1"/>
</dbReference>
<keyword evidence="4" id="KW-1185">Reference proteome</keyword>
<feature type="compositionally biased region" description="Basic residues" evidence="2">
    <location>
        <begin position="114"/>
        <end position="124"/>
    </location>
</feature>
<evidence type="ECO:0000313" key="3">
    <source>
        <dbReference type="EMBL" id="MBB5887393.1"/>
    </source>
</evidence>
<dbReference type="InterPro" id="IPR014330">
    <property type="entry name" value="RNA-bd_S4-rel_YaaA"/>
</dbReference>
<name>A0A841C3I9_9LACT</name>
<organism evidence="3 4">
    <name type="scientific">Lactovum miscens</name>
    <dbReference type="NCBI Taxonomy" id="190387"/>
    <lineage>
        <taxon>Bacteria</taxon>
        <taxon>Bacillati</taxon>
        <taxon>Bacillota</taxon>
        <taxon>Bacilli</taxon>
        <taxon>Lactobacillales</taxon>
        <taxon>Streptococcaceae</taxon>
        <taxon>Lactovum</taxon>
    </lineage>
</organism>
<protein>
    <submittedName>
        <fullName evidence="3">S4 domain protein YaaA</fullName>
    </submittedName>
</protein>
<gene>
    <name evidence="3" type="ORF">HNQ37_000263</name>
</gene>
<dbReference type="SUPFAM" id="SSF55174">
    <property type="entry name" value="Alpha-L RNA-binding motif"/>
    <property type="match status" value="1"/>
</dbReference>
<dbReference type="Gene3D" id="3.10.290.10">
    <property type="entry name" value="RNA-binding S4 domain"/>
    <property type="match status" value="1"/>
</dbReference>
<dbReference type="NCBIfam" id="TIGR02988">
    <property type="entry name" value="YaaA_near_RecF"/>
    <property type="match status" value="1"/>
</dbReference>
<reference evidence="3 4" key="1">
    <citation type="submission" date="2020-08" db="EMBL/GenBank/DDBJ databases">
        <title>Genomic Encyclopedia of Type Strains, Phase IV (KMG-IV): sequencing the most valuable type-strain genomes for metagenomic binning, comparative biology and taxonomic classification.</title>
        <authorList>
            <person name="Goeker M."/>
        </authorList>
    </citation>
    <scope>NUCLEOTIDE SEQUENCE [LARGE SCALE GENOMIC DNA]</scope>
    <source>
        <strain evidence="3 4">DSM 14925</strain>
    </source>
</reference>
<keyword evidence="1" id="KW-0694">RNA-binding</keyword>
<dbReference type="PROSITE" id="PS50889">
    <property type="entry name" value="S4"/>
    <property type="match status" value="1"/>
</dbReference>
<dbReference type="RefSeq" id="WP_183538541.1">
    <property type="nucleotide sequence ID" value="NZ_DASWOY010000021.1"/>
</dbReference>
<proteinExistence type="predicted"/>
<evidence type="ECO:0000256" key="1">
    <source>
        <dbReference type="PROSITE-ProRule" id="PRU00182"/>
    </source>
</evidence>
<feature type="region of interest" description="Disordered" evidence="2">
    <location>
        <begin position="103"/>
        <end position="124"/>
    </location>
</feature>
<accession>A0A841C3I9</accession>
<dbReference type="AlphaFoldDB" id="A0A841C3I9"/>
<comment type="caution">
    <text evidence="3">The sequence shown here is derived from an EMBL/GenBank/DDBJ whole genome shotgun (WGS) entry which is preliminary data.</text>
</comment>
<sequence length="124" mass="14295">METLTIYEDFITLGQALKELGLIQTGGQAKYFLAENDGRIFYNGEVENRRGKKIYPGDQLELPDFDIQINFFKADDEEIAQRNEIKQLENNFKIKAQLETASNRIKLKSSPSAKKNKPRSPFHK</sequence>
<feature type="compositionally biased region" description="Polar residues" evidence="2">
    <location>
        <begin position="103"/>
        <end position="113"/>
    </location>
</feature>
<evidence type="ECO:0000256" key="2">
    <source>
        <dbReference type="SAM" id="MobiDB-lite"/>
    </source>
</evidence>
<evidence type="ECO:0000313" key="4">
    <source>
        <dbReference type="Proteomes" id="UP000562464"/>
    </source>
</evidence>
<dbReference type="GO" id="GO:0003723">
    <property type="term" value="F:RNA binding"/>
    <property type="evidence" value="ECO:0007669"/>
    <property type="project" value="UniProtKB-KW"/>
</dbReference>
<dbReference type="InterPro" id="IPR036986">
    <property type="entry name" value="S4_RNA-bd_sf"/>
</dbReference>
<dbReference type="EMBL" id="JACHHV010000003">
    <property type="protein sequence ID" value="MBB5887393.1"/>
    <property type="molecule type" value="Genomic_DNA"/>
</dbReference>
<dbReference type="CDD" id="cd00165">
    <property type="entry name" value="S4"/>
    <property type="match status" value="1"/>
</dbReference>